<evidence type="ECO:0000313" key="3">
    <source>
        <dbReference type="EMBL" id="MCA9390612.1"/>
    </source>
</evidence>
<evidence type="ECO:0000256" key="1">
    <source>
        <dbReference type="SAM" id="Phobius"/>
    </source>
</evidence>
<dbReference type="Proteomes" id="UP000701698">
    <property type="component" value="Unassembled WGS sequence"/>
</dbReference>
<reference evidence="3" key="2">
    <citation type="journal article" date="2021" name="Microbiome">
        <title>Successional dynamics and alternative stable states in a saline activated sludge microbial community over 9 years.</title>
        <authorList>
            <person name="Wang Y."/>
            <person name="Ye J."/>
            <person name="Ju F."/>
            <person name="Liu L."/>
            <person name="Boyd J.A."/>
            <person name="Deng Y."/>
            <person name="Parks D.H."/>
            <person name="Jiang X."/>
            <person name="Yin X."/>
            <person name="Woodcroft B.J."/>
            <person name="Tyson G.W."/>
            <person name="Hugenholtz P."/>
            <person name="Polz M.F."/>
            <person name="Zhang T."/>
        </authorList>
    </citation>
    <scope>NUCLEOTIDE SEQUENCE</scope>
    <source>
        <strain evidence="3">HKST-UBA01</strain>
    </source>
</reference>
<name>A0A955RQL7_UNCKA</name>
<dbReference type="InterPro" id="IPR036280">
    <property type="entry name" value="Multihaem_cyt_sf"/>
</dbReference>
<reference evidence="3" key="1">
    <citation type="submission" date="2020-04" db="EMBL/GenBank/DDBJ databases">
        <authorList>
            <person name="Zhang T."/>
        </authorList>
    </citation>
    <scope>NUCLEOTIDE SEQUENCE</scope>
    <source>
        <strain evidence="3">HKST-UBA01</strain>
    </source>
</reference>
<gene>
    <name evidence="3" type="ORF">KC571_04380</name>
</gene>
<accession>A0A955RQL7</accession>
<dbReference type="AlphaFoldDB" id="A0A955RQL7"/>
<dbReference type="Pfam" id="PF12773">
    <property type="entry name" value="DZR"/>
    <property type="match status" value="1"/>
</dbReference>
<organism evidence="3 4">
    <name type="scientific">candidate division WWE3 bacterium</name>
    <dbReference type="NCBI Taxonomy" id="2053526"/>
    <lineage>
        <taxon>Bacteria</taxon>
        <taxon>Katanobacteria</taxon>
    </lineage>
</organism>
<dbReference type="EMBL" id="JAGQKX010000149">
    <property type="protein sequence ID" value="MCA9390612.1"/>
    <property type="molecule type" value="Genomic_DNA"/>
</dbReference>
<evidence type="ECO:0000259" key="2">
    <source>
        <dbReference type="Pfam" id="PF12773"/>
    </source>
</evidence>
<feature type="transmembrane region" description="Helical" evidence="1">
    <location>
        <begin position="6"/>
        <end position="29"/>
    </location>
</feature>
<protein>
    <submittedName>
        <fullName evidence="3">Zinc ribbon domain-containing protein</fullName>
    </submittedName>
</protein>
<sequence>MDLWLLVQIGIVIFFTLVPIAVVMFLLWIKRVVDENRELAKKELELWSGDTDEYGRCEACSEPIRKGFLYCPVCHKKLGNKCPGCHRFLKIKWTKCPYCGEEYGAAAVEAGQQKQLAMKLDSAATQHPSSAQ</sequence>
<proteinExistence type="predicted"/>
<keyword evidence="1" id="KW-0812">Transmembrane</keyword>
<dbReference type="InterPro" id="IPR025874">
    <property type="entry name" value="DZR"/>
</dbReference>
<dbReference type="SUPFAM" id="SSF48695">
    <property type="entry name" value="Multiheme cytochromes"/>
    <property type="match status" value="1"/>
</dbReference>
<feature type="domain" description="DZANK-type" evidence="2">
    <location>
        <begin position="57"/>
        <end position="100"/>
    </location>
</feature>
<evidence type="ECO:0000313" key="4">
    <source>
        <dbReference type="Proteomes" id="UP000701698"/>
    </source>
</evidence>
<keyword evidence="1" id="KW-0472">Membrane</keyword>
<comment type="caution">
    <text evidence="3">The sequence shown here is derived from an EMBL/GenBank/DDBJ whole genome shotgun (WGS) entry which is preliminary data.</text>
</comment>
<keyword evidence="1" id="KW-1133">Transmembrane helix</keyword>